<dbReference type="NCBIfam" id="TIGR01891">
    <property type="entry name" value="amidohydrolases"/>
    <property type="match status" value="1"/>
</dbReference>
<dbReference type="SUPFAM" id="SSF55031">
    <property type="entry name" value="Bacterial exopeptidase dimerisation domain"/>
    <property type="match status" value="1"/>
</dbReference>
<dbReference type="PIRSF" id="PIRSF037226">
    <property type="entry name" value="Amidohydrolase_ACY1L2_prd"/>
    <property type="match status" value="1"/>
</dbReference>
<dbReference type="InterPro" id="IPR052030">
    <property type="entry name" value="Peptidase_M20/M20A_hydrolases"/>
</dbReference>
<evidence type="ECO:0000256" key="2">
    <source>
        <dbReference type="PIRNR" id="PIRNR037226"/>
    </source>
</evidence>
<dbReference type="GO" id="GO:0016805">
    <property type="term" value="F:dipeptidase activity"/>
    <property type="evidence" value="ECO:0007669"/>
    <property type="project" value="InterPro"/>
</dbReference>
<dbReference type="SUPFAM" id="SSF53187">
    <property type="entry name" value="Zn-dependent exopeptidases"/>
    <property type="match status" value="1"/>
</dbReference>
<evidence type="ECO:0000313" key="3">
    <source>
        <dbReference type="EMBL" id="GMG28741.1"/>
    </source>
</evidence>
<proteinExistence type="inferred from homology"/>
<dbReference type="Gene3D" id="3.30.70.360">
    <property type="match status" value="1"/>
</dbReference>
<evidence type="ECO:0000256" key="1">
    <source>
        <dbReference type="ARBA" id="ARBA00006247"/>
    </source>
</evidence>
<comment type="similarity">
    <text evidence="1 2">Belongs to the peptidase M20A family.</text>
</comment>
<dbReference type="InterPro" id="IPR017144">
    <property type="entry name" value="Xaa-Arg_dipeptidase"/>
</dbReference>
<dbReference type="EMBL" id="BSYA01000048">
    <property type="protein sequence ID" value="GMG28741.1"/>
    <property type="molecule type" value="Genomic_DNA"/>
</dbReference>
<sequence>MTQITSNLSSPLQTPGQQTGCTLDVIVHAIDAHDKELQLINEQIHKNPELAFEEFKAHDNITTLLKDLGFSVTKHAYGLATAFVAEYGSGGRVVAFNAEYDALPGIGHACGHNLIATSSIGAYLGVVAALKASTLPGRVRLIGTPAEEDGGGKIKLIEAGAYEDVDACLMVHPAAHKRFPDGVTGVSYVTSNAIVKFRARFTGKPAHAAGAPWQGINALDAVCLSYNGVSMLRQQIQPHERIHGVIVEGGTKPNVITASGTVDYFLQSAKQATTILSTESNKTEIVNGAFICCSREAYADLRPNKALCANYDSAMATLGFPVASSGATQPGSTDMGKSLFTVNGRFRYHSLPIDIHSFNIRPCETVQANILIAICTLGNVTYVCPGFHGGFAVPADPGAFNHTPSFTKAAGTSKAYELALNTAKGMAVVGWNVLSDDSLAESVRNDFEEDKKMREASRR</sequence>
<dbReference type="Proteomes" id="UP001165205">
    <property type="component" value="Unassembled WGS sequence"/>
</dbReference>
<evidence type="ECO:0000313" key="4">
    <source>
        <dbReference type="Proteomes" id="UP001165205"/>
    </source>
</evidence>
<dbReference type="InterPro" id="IPR036264">
    <property type="entry name" value="Bact_exopeptidase_dim_dom"/>
</dbReference>
<dbReference type="Pfam" id="PF01546">
    <property type="entry name" value="Peptidase_M20"/>
    <property type="match status" value="1"/>
</dbReference>
<dbReference type="Gene3D" id="3.40.630.10">
    <property type="entry name" value="Zn peptidases"/>
    <property type="match status" value="1"/>
</dbReference>
<reference evidence="3" key="1">
    <citation type="submission" date="2023-04" db="EMBL/GenBank/DDBJ databases">
        <title>Aspergillus oryzae NBRC 4228.</title>
        <authorList>
            <person name="Ichikawa N."/>
            <person name="Sato H."/>
            <person name="Tonouchi N."/>
        </authorList>
    </citation>
    <scope>NUCLEOTIDE SEQUENCE</scope>
    <source>
        <strain evidence="3">NBRC 4228</strain>
    </source>
</reference>
<organism evidence="3 4">
    <name type="scientific">Aspergillus oryzae</name>
    <name type="common">Yellow koji mold</name>
    <dbReference type="NCBI Taxonomy" id="5062"/>
    <lineage>
        <taxon>Eukaryota</taxon>
        <taxon>Fungi</taxon>
        <taxon>Dikarya</taxon>
        <taxon>Ascomycota</taxon>
        <taxon>Pezizomycotina</taxon>
        <taxon>Eurotiomycetes</taxon>
        <taxon>Eurotiomycetidae</taxon>
        <taxon>Eurotiales</taxon>
        <taxon>Aspergillaceae</taxon>
        <taxon>Aspergillus</taxon>
        <taxon>Aspergillus subgen. Circumdati</taxon>
    </lineage>
</organism>
<dbReference type="CDD" id="cd05672">
    <property type="entry name" value="M20_ACY1L2-like"/>
    <property type="match status" value="1"/>
</dbReference>
<dbReference type="InterPro" id="IPR002933">
    <property type="entry name" value="Peptidase_M20"/>
</dbReference>
<accession>A0AAN4YF22</accession>
<dbReference type="AlphaFoldDB" id="A0AAN4YF22"/>
<dbReference type="InterPro" id="IPR017439">
    <property type="entry name" value="Amidohydrolase"/>
</dbReference>
<dbReference type="PANTHER" id="PTHR30575">
    <property type="entry name" value="PEPTIDASE M20"/>
    <property type="match status" value="1"/>
</dbReference>
<gene>
    <name evidence="3" type="ORF">Aory04_000510900</name>
</gene>
<protein>
    <recommendedName>
        <fullName evidence="2">Peptidase M20 domain-containing protein 2</fullName>
    </recommendedName>
</protein>
<name>A0AAN4YF22_ASPOZ</name>
<dbReference type="PANTHER" id="PTHR30575:SF0">
    <property type="entry name" value="XAA-ARG DIPEPTIDASE"/>
    <property type="match status" value="1"/>
</dbReference>
<comment type="caution">
    <text evidence="3">The sequence shown here is derived from an EMBL/GenBank/DDBJ whole genome shotgun (WGS) entry which is preliminary data.</text>
</comment>